<dbReference type="Proteomes" id="UP000811609">
    <property type="component" value="Chromosome 10"/>
</dbReference>
<protein>
    <submittedName>
        <fullName evidence="1">Uncharacterized protein</fullName>
    </submittedName>
</protein>
<name>A0A8T1PC34_CARIL</name>
<evidence type="ECO:0000313" key="3">
    <source>
        <dbReference type="Proteomes" id="UP000811609"/>
    </source>
</evidence>
<dbReference type="PANTHER" id="PTHR33181">
    <property type="entry name" value="OS01G0778500 PROTEIN"/>
    <property type="match status" value="1"/>
</dbReference>
<reference evidence="2" key="2">
    <citation type="submission" date="2021-01" db="EMBL/GenBank/DDBJ databases">
        <authorList>
            <person name="Lovell J.T."/>
            <person name="Bentley N."/>
            <person name="Bhattarai G."/>
            <person name="Jenkins J.W."/>
            <person name="Sreedasyam A."/>
            <person name="Alarcon Y."/>
            <person name="Bock C."/>
            <person name="Boston L."/>
            <person name="Carlson J."/>
            <person name="Cervantes K."/>
            <person name="Clermont K."/>
            <person name="Krom N."/>
            <person name="Kubenka K."/>
            <person name="Mamidi S."/>
            <person name="Mattison C."/>
            <person name="Monteros M."/>
            <person name="Pisani C."/>
            <person name="Plott C."/>
            <person name="Rajasekar S."/>
            <person name="Rhein H.S."/>
            <person name="Rohla C."/>
            <person name="Song M."/>
            <person name="Hilaire R.S."/>
            <person name="Shu S."/>
            <person name="Wells L."/>
            <person name="Wang X."/>
            <person name="Webber J."/>
            <person name="Heerema R.J."/>
            <person name="Klein P."/>
            <person name="Conner P."/>
            <person name="Grauke L."/>
            <person name="Grimwood J."/>
            <person name="Schmutz J."/>
            <person name="Randall J.J."/>
        </authorList>
    </citation>
    <scope>NUCLEOTIDE SEQUENCE</scope>
    <source>
        <tissue evidence="2">Leaf</tissue>
    </source>
</reference>
<dbReference type="EMBL" id="CM031818">
    <property type="protein sequence ID" value="KAG6640255.1"/>
    <property type="molecule type" value="Genomic_DNA"/>
</dbReference>
<sequence length="89" mass="10415">MESWGAWLCIKRSLLLPTKCIFLKFTTHLRRKAKGNRQGLVTLYKDMESCGEYADIQVMWEMLHSSSPANASKNNERKSANWRFCFRPT</sequence>
<evidence type="ECO:0000313" key="2">
    <source>
        <dbReference type="EMBL" id="KAG6693220.1"/>
    </source>
</evidence>
<evidence type="ECO:0000313" key="1">
    <source>
        <dbReference type="EMBL" id="KAG6640255.1"/>
    </source>
</evidence>
<proteinExistence type="predicted"/>
<dbReference type="AlphaFoldDB" id="A0A8T1PC34"/>
<dbReference type="PANTHER" id="PTHR33181:SF15">
    <property type="entry name" value="PROTEIN FAR1-RELATED SEQUENCE"/>
    <property type="match status" value="1"/>
</dbReference>
<reference evidence="1" key="1">
    <citation type="submission" date="2020-12" db="EMBL/GenBank/DDBJ databases">
        <title>WGS assembly of Carya illinoinensis cv. Pawnee.</title>
        <authorList>
            <person name="Platts A."/>
            <person name="Shu S."/>
            <person name="Wright S."/>
            <person name="Barry K."/>
            <person name="Edger P."/>
            <person name="Pires J.C."/>
            <person name="Schmutz J."/>
        </authorList>
    </citation>
    <scope>NUCLEOTIDE SEQUENCE</scope>
    <source>
        <tissue evidence="1">Leaf</tissue>
    </source>
</reference>
<organism evidence="1 3">
    <name type="scientific">Carya illinoinensis</name>
    <name type="common">Pecan</name>
    <dbReference type="NCBI Taxonomy" id="32201"/>
    <lineage>
        <taxon>Eukaryota</taxon>
        <taxon>Viridiplantae</taxon>
        <taxon>Streptophyta</taxon>
        <taxon>Embryophyta</taxon>
        <taxon>Tracheophyta</taxon>
        <taxon>Spermatophyta</taxon>
        <taxon>Magnoliopsida</taxon>
        <taxon>eudicotyledons</taxon>
        <taxon>Gunneridae</taxon>
        <taxon>Pentapetalae</taxon>
        <taxon>rosids</taxon>
        <taxon>fabids</taxon>
        <taxon>Fagales</taxon>
        <taxon>Juglandaceae</taxon>
        <taxon>Carya</taxon>
    </lineage>
</organism>
<accession>A0A8T1PC34</accession>
<comment type="caution">
    <text evidence="1">The sequence shown here is derived from an EMBL/GenBank/DDBJ whole genome shotgun (WGS) entry which is preliminary data.</text>
</comment>
<gene>
    <name evidence="1" type="ORF">CIPAW_10G160100</name>
    <name evidence="2" type="ORF">I3842_10G157900</name>
</gene>
<dbReference type="Proteomes" id="UP000811246">
    <property type="component" value="Chromosome 10"/>
</dbReference>
<dbReference type="EMBL" id="CM031834">
    <property type="protein sequence ID" value="KAG6693220.1"/>
    <property type="molecule type" value="Genomic_DNA"/>
</dbReference>
<keyword evidence="3" id="KW-1185">Reference proteome</keyword>